<sequence length="335" mass="37272">MWIRGHISHQSHWTAKAPIRNWLFSMVFTDNPYPRSTLTTARHQPNSDDNTDMAPSVDVDIPFVANYENSYPDPSSASAVHEHPYFGSSLALMYPAPSAISSCSMPSSESHYTENELHRPVDSIGMTQRTESTVDGGLNTDGQVMATVDVLPSAVSGGKTHSGMPGAASCSRPRSEPVDITLPQGSISADVRHLPMPETNLQDLQEKRDFEKIGEELTWPKKAIGGDSNEAERLSRDDTSINDHNPRKKHRRTRKRLPKAKKEELCQFKRDNPKITHRVIAKRFKVPLSTLTFTLKHSNKWLSGEDGEDGELLHDELTDSKSSGRGKQVVADTHN</sequence>
<feature type="region of interest" description="Disordered" evidence="1">
    <location>
        <begin position="304"/>
        <end position="335"/>
    </location>
</feature>
<feature type="region of interest" description="Disordered" evidence="1">
    <location>
        <begin position="221"/>
        <end position="264"/>
    </location>
</feature>
<name>A0ABR1SWI8_9PEZI</name>
<evidence type="ECO:0000256" key="1">
    <source>
        <dbReference type="SAM" id="MobiDB-lite"/>
    </source>
</evidence>
<evidence type="ECO:0008006" key="4">
    <source>
        <dbReference type="Google" id="ProtNLM"/>
    </source>
</evidence>
<dbReference type="Proteomes" id="UP001444661">
    <property type="component" value="Unassembled WGS sequence"/>
</dbReference>
<feature type="compositionally biased region" description="Basic residues" evidence="1">
    <location>
        <begin position="246"/>
        <end position="259"/>
    </location>
</feature>
<feature type="compositionally biased region" description="Basic and acidic residues" evidence="1">
    <location>
        <begin position="230"/>
        <end position="245"/>
    </location>
</feature>
<gene>
    <name evidence="2" type="ORF">PG993_006983</name>
</gene>
<proteinExistence type="predicted"/>
<evidence type="ECO:0000313" key="3">
    <source>
        <dbReference type="Proteomes" id="UP001444661"/>
    </source>
</evidence>
<keyword evidence="3" id="KW-1185">Reference proteome</keyword>
<comment type="caution">
    <text evidence="2">The sequence shown here is derived from an EMBL/GenBank/DDBJ whole genome shotgun (WGS) entry which is preliminary data.</text>
</comment>
<reference evidence="2 3" key="1">
    <citation type="submission" date="2023-01" db="EMBL/GenBank/DDBJ databases">
        <title>Analysis of 21 Apiospora genomes using comparative genomics revels a genus with tremendous synthesis potential of carbohydrate active enzymes and secondary metabolites.</title>
        <authorList>
            <person name="Sorensen T."/>
        </authorList>
    </citation>
    <scope>NUCLEOTIDE SEQUENCE [LARGE SCALE GENOMIC DNA]</scope>
    <source>
        <strain evidence="2 3">CBS 33761</strain>
    </source>
</reference>
<organism evidence="2 3">
    <name type="scientific">Apiospora rasikravindrae</name>
    <dbReference type="NCBI Taxonomy" id="990691"/>
    <lineage>
        <taxon>Eukaryota</taxon>
        <taxon>Fungi</taxon>
        <taxon>Dikarya</taxon>
        <taxon>Ascomycota</taxon>
        <taxon>Pezizomycotina</taxon>
        <taxon>Sordariomycetes</taxon>
        <taxon>Xylariomycetidae</taxon>
        <taxon>Amphisphaeriales</taxon>
        <taxon>Apiosporaceae</taxon>
        <taxon>Apiospora</taxon>
    </lineage>
</organism>
<evidence type="ECO:0000313" key="2">
    <source>
        <dbReference type="EMBL" id="KAK8038572.1"/>
    </source>
</evidence>
<dbReference type="Gene3D" id="1.10.10.60">
    <property type="entry name" value="Homeodomain-like"/>
    <property type="match status" value="1"/>
</dbReference>
<protein>
    <recommendedName>
        <fullName evidence="4">HTH psq-type domain-containing protein</fullName>
    </recommendedName>
</protein>
<dbReference type="EMBL" id="JAQQWK010000006">
    <property type="protein sequence ID" value="KAK8038572.1"/>
    <property type="molecule type" value="Genomic_DNA"/>
</dbReference>
<accession>A0ABR1SWI8</accession>
<feature type="region of interest" description="Disordered" evidence="1">
    <location>
        <begin position="155"/>
        <end position="176"/>
    </location>
</feature>